<accession>A0ABZ0GRG3</accession>
<evidence type="ECO:0008006" key="4">
    <source>
        <dbReference type="Google" id="ProtNLM"/>
    </source>
</evidence>
<keyword evidence="3" id="KW-1185">Reference proteome</keyword>
<evidence type="ECO:0000256" key="1">
    <source>
        <dbReference type="SAM" id="Phobius"/>
    </source>
</evidence>
<organism evidence="2 3">
    <name type="scientific">Thalassotalea fonticola</name>
    <dbReference type="NCBI Taxonomy" id="3065649"/>
    <lineage>
        <taxon>Bacteria</taxon>
        <taxon>Pseudomonadati</taxon>
        <taxon>Pseudomonadota</taxon>
        <taxon>Gammaproteobacteria</taxon>
        <taxon>Alteromonadales</taxon>
        <taxon>Colwelliaceae</taxon>
        <taxon>Thalassotalea</taxon>
    </lineage>
</organism>
<gene>
    <name evidence="2" type="ORF">RI844_01930</name>
</gene>
<proteinExistence type="predicted"/>
<dbReference type="RefSeq" id="WP_348396791.1">
    <property type="nucleotide sequence ID" value="NZ_CP136600.1"/>
</dbReference>
<evidence type="ECO:0000313" key="2">
    <source>
        <dbReference type="EMBL" id="WOH38017.1"/>
    </source>
</evidence>
<feature type="transmembrane region" description="Helical" evidence="1">
    <location>
        <begin position="12"/>
        <end position="31"/>
    </location>
</feature>
<sequence>MNDKLSDYSSIAEIISAAAIVLSLIFVGVQLQDNTKATRSNSAISASTATAQWYITLGSNTENSTLFRNFIIKPETLTQEQRFQAIMNLHGILIIFQNNFYLANEGTLDAKMKDSIAEAVVVIKDQPGWRLYWQERRGLFLPEFQTYIDQLTKAERKVSLGIYGDN</sequence>
<dbReference type="EMBL" id="CP136600">
    <property type="protein sequence ID" value="WOH38017.1"/>
    <property type="molecule type" value="Genomic_DNA"/>
</dbReference>
<name>A0ABZ0GRG3_9GAMM</name>
<keyword evidence="1" id="KW-0812">Transmembrane</keyword>
<reference evidence="2 3" key="1">
    <citation type="submission" date="2023-09" db="EMBL/GenBank/DDBJ databases">
        <authorList>
            <person name="Qi X."/>
        </authorList>
    </citation>
    <scope>NUCLEOTIDE SEQUENCE [LARGE SCALE GENOMIC DNA]</scope>
    <source>
        <strain evidence="2 3">S1-1</strain>
    </source>
</reference>
<keyword evidence="1" id="KW-1133">Transmembrane helix</keyword>
<protein>
    <recommendedName>
        <fullName evidence="4">DUF4760 domain-containing protein</fullName>
    </recommendedName>
</protein>
<keyword evidence="1" id="KW-0472">Membrane</keyword>
<dbReference type="Proteomes" id="UP001301442">
    <property type="component" value="Chromosome"/>
</dbReference>
<evidence type="ECO:0000313" key="3">
    <source>
        <dbReference type="Proteomes" id="UP001301442"/>
    </source>
</evidence>